<feature type="transmembrane region" description="Helical" evidence="1">
    <location>
        <begin position="340"/>
        <end position="360"/>
    </location>
</feature>
<protein>
    <recommendedName>
        <fullName evidence="4">Glycosyltransferase RgtA/B/C/D-like domain-containing protein</fullName>
    </recommendedName>
</protein>
<dbReference type="AlphaFoldDB" id="A0A1F7GPJ9"/>
<feature type="transmembrane region" description="Helical" evidence="1">
    <location>
        <begin position="186"/>
        <end position="203"/>
    </location>
</feature>
<evidence type="ECO:0008006" key="4">
    <source>
        <dbReference type="Google" id="ProtNLM"/>
    </source>
</evidence>
<keyword evidence="1" id="KW-0812">Transmembrane</keyword>
<evidence type="ECO:0000313" key="2">
    <source>
        <dbReference type="EMBL" id="OGK20841.1"/>
    </source>
</evidence>
<comment type="caution">
    <text evidence="2">The sequence shown here is derived from an EMBL/GenBank/DDBJ whole genome shotgun (WGS) entry which is preliminary data.</text>
</comment>
<feature type="transmembrane region" description="Helical" evidence="1">
    <location>
        <begin position="318"/>
        <end position="334"/>
    </location>
</feature>
<feature type="transmembrane region" description="Helical" evidence="1">
    <location>
        <begin position="83"/>
        <end position="101"/>
    </location>
</feature>
<feature type="transmembrane region" description="Helical" evidence="1">
    <location>
        <begin position="136"/>
        <end position="154"/>
    </location>
</feature>
<evidence type="ECO:0000256" key="1">
    <source>
        <dbReference type="SAM" id="Phobius"/>
    </source>
</evidence>
<feature type="transmembrane region" description="Helical" evidence="1">
    <location>
        <begin position="369"/>
        <end position="387"/>
    </location>
</feature>
<organism evidence="2 3">
    <name type="scientific">Candidatus Roizmanbacteria bacterium RIFCSPHIGHO2_01_FULL_39_8</name>
    <dbReference type="NCBI Taxonomy" id="1802033"/>
    <lineage>
        <taxon>Bacteria</taxon>
        <taxon>Candidatus Roizmaniibacteriota</taxon>
    </lineage>
</organism>
<keyword evidence="1" id="KW-1133">Transmembrane helix</keyword>
<evidence type="ECO:0000313" key="3">
    <source>
        <dbReference type="Proteomes" id="UP000177026"/>
    </source>
</evidence>
<feature type="transmembrane region" description="Helical" evidence="1">
    <location>
        <begin position="215"/>
        <end position="237"/>
    </location>
</feature>
<name>A0A1F7GPJ9_9BACT</name>
<reference evidence="2 3" key="1">
    <citation type="journal article" date="2016" name="Nat. Commun.">
        <title>Thousands of microbial genomes shed light on interconnected biogeochemical processes in an aquifer system.</title>
        <authorList>
            <person name="Anantharaman K."/>
            <person name="Brown C.T."/>
            <person name="Hug L.A."/>
            <person name="Sharon I."/>
            <person name="Castelle C.J."/>
            <person name="Probst A.J."/>
            <person name="Thomas B.C."/>
            <person name="Singh A."/>
            <person name="Wilkins M.J."/>
            <person name="Karaoz U."/>
            <person name="Brodie E.L."/>
            <person name="Williams K.H."/>
            <person name="Hubbard S.S."/>
            <person name="Banfield J.F."/>
        </authorList>
    </citation>
    <scope>NUCLEOTIDE SEQUENCE [LARGE SCALE GENOMIC DNA]</scope>
</reference>
<feature type="transmembrane region" description="Helical" evidence="1">
    <location>
        <begin position="280"/>
        <end position="302"/>
    </location>
</feature>
<proteinExistence type="predicted"/>
<accession>A0A1F7GPJ9</accession>
<sequence>MKKVKKIILVLLTILPIAFFTKSVFLGDVNFWYDSARDLISAWDNLNKLSLIGPPTGIQGIFYGPYWIWLLSLGLFLSKNPRVTIFLVSTIPFCIIFPIILSRYSKIISKKALLIAWLFFLYVDGFGYATSLWNPHLGLIMLLSLIYLIVFTDFRRMDRYTVIKIFLAGISNGLMINFQMSLGICVLLGSVIFLLLYLFLNFVKKRQKRLRFLKHTFIIISFFLTGVAVTFLPLFLFEIRHGFNQIRTLIEALTSYGGIVNYRILSQKEILSLFFGRFGYILHTNWVGAYLLELLSILLILWRIRKEKIVLSEKEKKLLLLLLTITLSILYIYLTARNPVWEYHFLGTEVIFILLIAFVIGKISFFEKLLVLYILYSALMMIPLLFANKNLYASSSLVTKEYIVDIIREDAGSRDYAVDAYSASVYVYDYSYLFRWRSGKEVPFDPNTVTEKKDLVYLIIPGTKKEERLNFINYRTPNNTYTTLKKWLIADGTEIIKRAKK</sequence>
<gene>
    <name evidence="2" type="ORF">A2866_04900</name>
</gene>
<dbReference type="Proteomes" id="UP000177026">
    <property type="component" value="Unassembled WGS sequence"/>
</dbReference>
<keyword evidence="1" id="KW-0472">Membrane</keyword>
<dbReference type="EMBL" id="MFZI01000028">
    <property type="protein sequence ID" value="OGK20841.1"/>
    <property type="molecule type" value="Genomic_DNA"/>
</dbReference>
<feature type="transmembrane region" description="Helical" evidence="1">
    <location>
        <begin position="161"/>
        <end position="180"/>
    </location>
</feature>